<gene>
    <name evidence="1" type="ORF">G3331_004229</name>
</gene>
<evidence type="ECO:0000313" key="1">
    <source>
        <dbReference type="EMBL" id="HAE2550343.1"/>
    </source>
</evidence>
<sequence length="62" mass="7187">MTMNANRDDKKAMERAKNYLYRISAELSLVSGKDPDDQMRIDSARRMAADNALRLEEHLRGF</sequence>
<reference evidence="1" key="2">
    <citation type="submission" date="2018-07" db="EMBL/GenBank/DDBJ databases">
        <authorList>
            <consortium name="NCBI Pathogen Detection Project"/>
        </authorList>
    </citation>
    <scope>NUCLEOTIDE SEQUENCE</scope>
    <source>
        <strain evidence="1">11-7312</strain>
    </source>
</reference>
<proteinExistence type="predicted"/>
<dbReference type="AlphaFoldDB" id="A0A728ERX3"/>
<name>A0A728ERX3_SALET</name>
<comment type="caution">
    <text evidence="1">The sequence shown here is derived from an EMBL/GenBank/DDBJ whole genome shotgun (WGS) entry which is preliminary data.</text>
</comment>
<protein>
    <submittedName>
        <fullName evidence="1">Uncharacterized protein</fullName>
    </submittedName>
</protein>
<organism evidence="1">
    <name type="scientific">Salmonella enterica subsp. enterica serovar Javiana</name>
    <dbReference type="NCBI Taxonomy" id="363569"/>
    <lineage>
        <taxon>Bacteria</taxon>
        <taxon>Pseudomonadati</taxon>
        <taxon>Pseudomonadota</taxon>
        <taxon>Gammaproteobacteria</taxon>
        <taxon>Enterobacterales</taxon>
        <taxon>Enterobacteriaceae</taxon>
        <taxon>Salmonella</taxon>
    </lineage>
</organism>
<reference evidence="1" key="1">
    <citation type="journal article" date="2018" name="Genome Biol.">
        <title>SKESA: strategic k-mer extension for scrupulous assemblies.</title>
        <authorList>
            <person name="Souvorov A."/>
            <person name="Agarwala R."/>
            <person name="Lipman D.J."/>
        </authorList>
    </citation>
    <scope>NUCLEOTIDE SEQUENCE</scope>
    <source>
        <strain evidence="1">11-7312</strain>
    </source>
</reference>
<dbReference type="EMBL" id="DAARIH010000046">
    <property type="protein sequence ID" value="HAE2550343.1"/>
    <property type="molecule type" value="Genomic_DNA"/>
</dbReference>
<accession>A0A728ERX3</accession>